<evidence type="ECO:0000313" key="4">
    <source>
        <dbReference type="EMBL" id="CAE8719127.1"/>
    </source>
</evidence>
<dbReference type="Proteomes" id="UP000626109">
    <property type="component" value="Unassembled WGS sequence"/>
</dbReference>
<feature type="repeat" description="PPR" evidence="2">
    <location>
        <begin position="28"/>
        <end position="62"/>
    </location>
</feature>
<evidence type="ECO:0000256" key="1">
    <source>
        <dbReference type="ARBA" id="ARBA00022737"/>
    </source>
</evidence>
<accession>A0A813EZY2</accession>
<dbReference type="Proteomes" id="UP000654075">
    <property type="component" value="Unassembled WGS sequence"/>
</dbReference>
<dbReference type="InterPro" id="IPR011990">
    <property type="entry name" value="TPR-like_helical_dom_sf"/>
</dbReference>
<reference evidence="3" key="1">
    <citation type="submission" date="2021-02" db="EMBL/GenBank/DDBJ databases">
        <authorList>
            <person name="Dougan E. K."/>
            <person name="Rhodes N."/>
            <person name="Thang M."/>
            <person name="Chan C."/>
        </authorList>
    </citation>
    <scope>NUCLEOTIDE SEQUENCE</scope>
</reference>
<organism evidence="3 5">
    <name type="scientific">Polarella glacialis</name>
    <name type="common">Dinoflagellate</name>
    <dbReference type="NCBI Taxonomy" id="89957"/>
    <lineage>
        <taxon>Eukaryota</taxon>
        <taxon>Sar</taxon>
        <taxon>Alveolata</taxon>
        <taxon>Dinophyceae</taxon>
        <taxon>Suessiales</taxon>
        <taxon>Suessiaceae</taxon>
        <taxon>Polarella</taxon>
    </lineage>
</organism>
<dbReference type="EMBL" id="CAJNNW010033475">
    <property type="protein sequence ID" value="CAE8719127.1"/>
    <property type="molecule type" value="Genomic_DNA"/>
</dbReference>
<keyword evidence="5" id="KW-1185">Reference proteome</keyword>
<evidence type="ECO:0008006" key="6">
    <source>
        <dbReference type="Google" id="ProtNLM"/>
    </source>
</evidence>
<evidence type="ECO:0000313" key="3">
    <source>
        <dbReference type="EMBL" id="CAE8606006.1"/>
    </source>
</evidence>
<proteinExistence type="predicted"/>
<dbReference type="AlphaFoldDB" id="A0A813EZY2"/>
<keyword evidence="1" id="KW-0677">Repeat</keyword>
<feature type="repeat" description="PPR" evidence="2">
    <location>
        <begin position="134"/>
        <end position="168"/>
    </location>
</feature>
<evidence type="ECO:0000256" key="2">
    <source>
        <dbReference type="PROSITE-ProRule" id="PRU00708"/>
    </source>
</evidence>
<dbReference type="Pfam" id="PF01535">
    <property type="entry name" value="PPR"/>
    <property type="match status" value="2"/>
</dbReference>
<dbReference type="PANTHER" id="PTHR47447:SF17">
    <property type="entry name" value="OS12G0638900 PROTEIN"/>
    <property type="match status" value="1"/>
</dbReference>
<dbReference type="PROSITE" id="PS51375">
    <property type="entry name" value="PPR"/>
    <property type="match status" value="3"/>
</dbReference>
<evidence type="ECO:0000313" key="5">
    <source>
        <dbReference type="Proteomes" id="UP000654075"/>
    </source>
</evidence>
<dbReference type="PANTHER" id="PTHR47447">
    <property type="entry name" value="OS03G0856100 PROTEIN"/>
    <property type="match status" value="1"/>
</dbReference>
<dbReference type="OrthoDB" id="185373at2759"/>
<feature type="repeat" description="PPR" evidence="2">
    <location>
        <begin position="98"/>
        <end position="132"/>
    </location>
</feature>
<dbReference type="EMBL" id="CAJNNV010018513">
    <property type="protein sequence ID" value="CAE8606006.1"/>
    <property type="molecule type" value="Genomic_DNA"/>
</dbReference>
<protein>
    <recommendedName>
        <fullName evidence="6">Pentatricopeptide repeat-containing protein, chloroplastic</fullName>
    </recommendedName>
</protein>
<comment type="caution">
    <text evidence="3">The sequence shown here is derived from an EMBL/GenBank/DDBJ whole genome shotgun (WGS) entry which is preliminary data.</text>
</comment>
<dbReference type="InterPro" id="IPR002885">
    <property type="entry name" value="PPR_rpt"/>
</dbReference>
<dbReference type="Pfam" id="PF13812">
    <property type="entry name" value="PPR_3"/>
    <property type="match status" value="1"/>
</dbReference>
<name>A0A813EZY2_POLGL</name>
<dbReference type="Gene3D" id="1.25.40.10">
    <property type="entry name" value="Tetratricopeptide repeat domain"/>
    <property type="match status" value="2"/>
</dbReference>
<sequence length="268" mass="29435">MAACNACMQWQQALELFEKMRRSKLHPDLISFTAAISSAAVGGAWQQALSLLSEMRHLALKPNLLSYNSALSACEKGLQWQRSHAMLRQVQQERLRVDIISYNSAIAACEKCQQWQQALRLLQEICSLGHLQADVISYNAAISAHEKAHLWQGAVELLKAARRRGLRLDAVSHESALAALRPAEAEAPWEQSLALLEGILQQAIQLTSLGSAVVVQSCAAAEEWEKAFGLLGAMSLLQLKSDVNTHGMLLAECEQRGLSESEAKLLDL</sequence>
<gene>
    <name evidence="3" type="ORF">PGLA1383_LOCUS24020</name>
    <name evidence="4" type="ORF">PGLA2088_LOCUS40458</name>
</gene>